<comment type="caution">
    <text evidence="2">The sequence shown here is derived from an EMBL/GenBank/DDBJ whole genome shotgun (WGS) entry which is preliminary data.</text>
</comment>
<dbReference type="Proteomes" id="UP000681340">
    <property type="component" value="Unassembled WGS sequence"/>
</dbReference>
<proteinExistence type="predicted"/>
<name>A0A919VT29_9ACTN</name>
<dbReference type="RefSeq" id="WP_212992502.1">
    <property type="nucleotide sequence ID" value="NZ_BAABEA010000003.1"/>
</dbReference>
<reference evidence="2" key="1">
    <citation type="submission" date="2021-03" db="EMBL/GenBank/DDBJ databases">
        <title>Whole genome shotgun sequence of Actinoplanes auranticolor NBRC 12245.</title>
        <authorList>
            <person name="Komaki H."/>
            <person name="Tamura T."/>
        </authorList>
    </citation>
    <scope>NUCLEOTIDE SEQUENCE</scope>
    <source>
        <strain evidence="2">NBRC 12245</strain>
    </source>
</reference>
<evidence type="ECO:0000313" key="2">
    <source>
        <dbReference type="EMBL" id="GIM75506.1"/>
    </source>
</evidence>
<keyword evidence="3" id="KW-1185">Reference proteome</keyword>
<dbReference type="InterPro" id="IPR022536">
    <property type="entry name" value="EspC"/>
</dbReference>
<evidence type="ECO:0000313" key="3">
    <source>
        <dbReference type="Proteomes" id="UP000681340"/>
    </source>
</evidence>
<dbReference type="Pfam" id="PF10824">
    <property type="entry name" value="T7SS_ESX_EspC"/>
    <property type="match status" value="1"/>
</dbReference>
<dbReference type="GO" id="GO:0009306">
    <property type="term" value="P:protein secretion"/>
    <property type="evidence" value="ECO:0007669"/>
    <property type="project" value="InterPro"/>
</dbReference>
<evidence type="ECO:0000256" key="1">
    <source>
        <dbReference type="SAM" id="MobiDB-lite"/>
    </source>
</evidence>
<feature type="region of interest" description="Disordered" evidence="1">
    <location>
        <begin position="83"/>
        <end position="104"/>
    </location>
</feature>
<organism evidence="2 3">
    <name type="scientific">Actinoplanes auranticolor</name>
    <dbReference type="NCBI Taxonomy" id="47988"/>
    <lineage>
        <taxon>Bacteria</taxon>
        <taxon>Bacillati</taxon>
        <taxon>Actinomycetota</taxon>
        <taxon>Actinomycetes</taxon>
        <taxon>Micromonosporales</taxon>
        <taxon>Micromonosporaceae</taxon>
        <taxon>Actinoplanes</taxon>
    </lineage>
</organism>
<protein>
    <recommendedName>
        <fullName evidence="4">Excreted virulence factor EspC (Type VII ESX diderm)</fullName>
    </recommendedName>
</protein>
<dbReference type="EMBL" id="BOQL01000057">
    <property type="protein sequence ID" value="GIM75506.1"/>
    <property type="molecule type" value="Genomic_DNA"/>
</dbReference>
<accession>A0A919VT29</accession>
<evidence type="ECO:0008006" key="4">
    <source>
        <dbReference type="Google" id="ProtNLM"/>
    </source>
</evidence>
<gene>
    <name evidence="2" type="ORF">Aau02nite_66270</name>
</gene>
<sequence>MTDHFGVRPQDLVVHAGHVEAIAAQVTTAAGAGAAVRPGPDAYGKLCVMVPVMLGALQDVVVDGMRAAADALDDTGARLRTTAESYRATDESRRQSLLGTYREE</sequence>
<dbReference type="AlphaFoldDB" id="A0A919VT29"/>